<dbReference type="EMBL" id="CAVMJV010000025">
    <property type="protein sequence ID" value="CAK5074168.1"/>
    <property type="molecule type" value="Genomic_DNA"/>
</dbReference>
<comment type="caution">
    <text evidence="1">The sequence shown here is derived from an EMBL/GenBank/DDBJ whole genome shotgun (WGS) entry which is preliminary data.</text>
</comment>
<reference evidence="1" key="1">
    <citation type="submission" date="2023-11" db="EMBL/GenBank/DDBJ databases">
        <authorList>
            <person name="Poullet M."/>
        </authorList>
    </citation>
    <scope>NUCLEOTIDE SEQUENCE</scope>
    <source>
        <strain evidence="1">E1834</strain>
    </source>
</reference>
<gene>
    <name evidence="1" type="ORF">MENTE1834_LOCUS20876</name>
</gene>
<evidence type="ECO:0000313" key="2">
    <source>
        <dbReference type="Proteomes" id="UP001497535"/>
    </source>
</evidence>
<dbReference type="Proteomes" id="UP001497535">
    <property type="component" value="Unassembled WGS sequence"/>
</dbReference>
<sequence>MPNILIHSKKFCIFSKTNLDVLKKLLDMILGVLVKTKLCI</sequence>
<evidence type="ECO:0000313" key="1">
    <source>
        <dbReference type="EMBL" id="CAK5074168.1"/>
    </source>
</evidence>
<keyword evidence="2" id="KW-1185">Reference proteome</keyword>
<name>A0ACB0Z6I1_MELEN</name>
<protein>
    <submittedName>
        <fullName evidence="1">Uncharacterized protein</fullName>
    </submittedName>
</protein>
<accession>A0ACB0Z6I1</accession>
<proteinExistence type="predicted"/>
<organism evidence="1 2">
    <name type="scientific">Meloidogyne enterolobii</name>
    <name type="common">Root-knot nematode worm</name>
    <name type="synonym">Meloidogyne mayaguensis</name>
    <dbReference type="NCBI Taxonomy" id="390850"/>
    <lineage>
        <taxon>Eukaryota</taxon>
        <taxon>Metazoa</taxon>
        <taxon>Ecdysozoa</taxon>
        <taxon>Nematoda</taxon>
        <taxon>Chromadorea</taxon>
        <taxon>Rhabditida</taxon>
        <taxon>Tylenchina</taxon>
        <taxon>Tylenchomorpha</taxon>
        <taxon>Tylenchoidea</taxon>
        <taxon>Meloidogynidae</taxon>
        <taxon>Meloidogyninae</taxon>
        <taxon>Meloidogyne</taxon>
    </lineage>
</organism>